<proteinExistence type="predicted"/>
<sequence>MRVAEVSPHRLPPALLLEADPSASSISTYLLDSFCFAAIEGDNILGACVLQNLIDGVLEINNLAIFPELQCQGLGSLLLQHVIDTAKKRSIRKIELGTGTFGHQLAFYQRFGFRVETLIKDYYIDNYEEPVWEKGIQHKDMLRLSLTL</sequence>
<dbReference type="CDD" id="cd04301">
    <property type="entry name" value="NAT_SF"/>
    <property type="match status" value="1"/>
</dbReference>
<dbReference type="SUPFAM" id="SSF55729">
    <property type="entry name" value="Acyl-CoA N-acyltransferases (Nat)"/>
    <property type="match status" value="1"/>
</dbReference>
<dbReference type="InterPro" id="IPR016181">
    <property type="entry name" value="Acyl_CoA_acyltransferase"/>
</dbReference>
<evidence type="ECO:0000256" key="2">
    <source>
        <dbReference type="ARBA" id="ARBA00023315"/>
    </source>
</evidence>
<dbReference type="Proteomes" id="UP001149821">
    <property type="component" value="Unassembled WGS sequence"/>
</dbReference>
<keyword evidence="5" id="KW-1185">Reference proteome</keyword>
<keyword evidence="2" id="KW-0012">Acyltransferase</keyword>
<dbReference type="PANTHER" id="PTHR43877">
    <property type="entry name" value="AMINOALKYLPHOSPHONATE N-ACETYLTRANSFERASE-RELATED-RELATED"/>
    <property type="match status" value="1"/>
</dbReference>
<evidence type="ECO:0000313" key="4">
    <source>
        <dbReference type="EMBL" id="MDD1783665.1"/>
    </source>
</evidence>
<protein>
    <submittedName>
        <fullName evidence="4">GNAT family N-acetyltransferase</fullName>
    </submittedName>
</protein>
<dbReference type="InterPro" id="IPR050832">
    <property type="entry name" value="Bact_Acetyltransf"/>
</dbReference>
<evidence type="ECO:0000256" key="1">
    <source>
        <dbReference type="ARBA" id="ARBA00022679"/>
    </source>
</evidence>
<dbReference type="EMBL" id="JAJUBB010000021">
    <property type="protein sequence ID" value="MDD1783665.1"/>
    <property type="molecule type" value="Genomic_DNA"/>
</dbReference>
<reference evidence="4" key="1">
    <citation type="submission" date="2021-12" db="EMBL/GenBank/DDBJ databases">
        <title>Enterovibrio ZSDZ35 sp. nov. and Enterovibrio ZSDZ42 sp. nov., isolated from coastal seawater in Qingdao.</title>
        <authorList>
            <person name="Zhang P."/>
        </authorList>
    </citation>
    <scope>NUCLEOTIDE SEQUENCE</scope>
    <source>
        <strain evidence="4">ZSDZ35</strain>
    </source>
</reference>
<accession>A0ABT5QRQ8</accession>
<gene>
    <name evidence="4" type="ORF">LRP49_21035</name>
</gene>
<keyword evidence="1" id="KW-0808">Transferase</keyword>
<feature type="domain" description="N-acetyltransferase" evidence="3">
    <location>
        <begin position="1"/>
        <end position="148"/>
    </location>
</feature>
<dbReference type="PANTHER" id="PTHR43877:SF5">
    <property type="entry name" value="BLL8307 PROTEIN"/>
    <property type="match status" value="1"/>
</dbReference>
<dbReference type="PROSITE" id="PS51186">
    <property type="entry name" value="GNAT"/>
    <property type="match status" value="1"/>
</dbReference>
<dbReference type="Pfam" id="PF00583">
    <property type="entry name" value="Acetyltransf_1"/>
    <property type="match status" value="1"/>
</dbReference>
<name>A0ABT5QRQ8_9GAMM</name>
<dbReference type="InterPro" id="IPR000182">
    <property type="entry name" value="GNAT_dom"/>
</dbReference>
<evidence type="ECO:0000259" key="3">
    <source>
        <dbReference type="PROSITE" id="PS51186"/>
    </source>
</evidence>
<organism evidence="4 5">
    <name type="scientific">Enterovibrio qingdaonensis</name>
    <dbReference type="NCBI Taxonomy" id="2899818"/>
    <lineage>
        <taxon>Bacteria</taxon>
        <taxon>Pseudomonadati</taxon>
        <taxon>Pseudomonadota</taxon>
        <taxon>Gammaproteobacteria</taxon>
        <taxon>Vibrionales</taxon>
        <taxon>Vibrionaceae</taxon>
        <taxon>Enterovibrio</taxon>
    </lineage>
</organism>
<comment type="caution">
    <text evidence="4">The sequence shown here is derived from an EMBL/GenBank/DDBJ whole genome shotgun (WGS) entry which is preliminary data.</text>
</comment>
<dbReference type="Gene3D" id="3.40.630.30">
    <property type="match status" value="1"/>
</dbReference>
<evidence type="ECO:0000313" key="5">
    <source>
        <dbReference type="Proteomes" id="UP001149821"/>
    </source>
</evidence>